<evidence type="ECO:0000256" key="1">
    <source>
        <dbReference type="SAM" id="Phobius"/>
    </source>
</evidence>
<protein>
    <submittedName>
        <fullName evidence="2">Uncharacterized protein</fullName>
    </submittedName>
</protein>
<proteinExistence type="predicted"/>
<evidence type="ECO:0000313" key="2">
    <source>
        <dbReference type="EMBL" id="ESA09533.1"/>
    </source>
</evidence>
<reference evidence="2" key="1">
    <citation type="submission" date="2013-07" db="EMBL/GenBank/DDBJ databases">
        <title>The genome of an arbuscular mycorrhizal fungus provides insights into the evolution of the oldest plant symbiosis.</title>
        <authorList>
            <consortium name="DOE Joint Genome Institute"/>
            <person name="Tisserant E."/>
            <person name="Malbreil M."/>
            <person name="Kuo A."/>
            <person name="Kohler A."/>
            <person name="Symeonidi A."/>
            <person name="Balestrini R."/>
            <person name="Charron P."/>
            <person name="Duensing N."/>
            <person name="Frei-dit-Frey N."/>
            <person name="Gianinazzi-Pearson V."/>
            <person name="Gilbert B."/>
            <person name="Handa Y."/>
            <person name="Hijri M."/>
            <person name="Kaul R."/>
            <person name="Kawaguchi M."/>
            <person name="Krajinski F."/>
            <person name="Lammers P."/>
            <person name="Lapierre D."/>
            <person name="Masclaux F.G."/>
            <person name="Murat C."/>
            <person name="Morin E."/>
            <person name="Ndikumana S."/>
            <person name="Pagni M."/>
            <person name="Petitpierre D."/>
            <person name="Requena N."/>
            <person name="Rosikiewicz P."/>
            <person name="Riley R."/>
            <person name="Saito K."/>
            <person name="San Clemente H."/>
            <person name="Shapiro H."/>
            <person name="van Tuinen D."/>
            <person name="Becard G."/>
            <person name="Bonfante P."/>
            <person name="Paszkowski U."/>
            <person name="Shachar-Hill Y."/>
            <person name="Young J.P."/>
            <person name="Sanders I.R."/>
            <person name="Henrissat B."/>
            <person name="Rensing S.A."/>
            <person name="Grigoriev I.V."/>
            <person name="Corradi N."/>
            <person name="Roux C."/>
            <person name="Martin F."/>
        </authorList>
    </citation>
    <scope>NUCLEOTIDE SEQUENCE</scope>
    <source>
        <strain evidence="2">DAOM 197198</strain>
    </source>
</reference>
<feature type="transmembrane region" description="Helical" evidence="1">
    <location>
        <begin position="379"/>
        <end position="400"/>
    </location>
</feature>
<name>U9TTA0_RHIID</name>
<keyword evidence="1" id="KW-0812">Transmembrane</keyword>
<dbReference type="HOGENOM" id="CLU_042634_0_0_1"/>
<sequence length="415" mass="46665">MLELIIKGIAKGEKIETSESLSRHITTCELNHLHPLCKEKIAKATHIISDTDKFELTLEIDGTDATITQKEDIGIIQNHIADNSEAEQIKFSLKISKNVNNGFLSIYSLPSFTAWLEQKETINQIESLAEYFDGRLVFFVHHPIEDFGSKSIIFTSNSDFQNPQPNALNNRPIELLSENSSLFQLNTKLTPTDFHIITKADTHGLLHKVFDTAKLAYSLGYIANTTYVNGSSISYKFNGYKSFSTQPKPPEDYIENIELAYKIYCWSYLDGKSGDKLGLIRNLITLCADQDDLRIDQALWLAIQSNYEIYLKDNISQYLELKNSLSSSISDFSNKALEITDSFINSFQLSSAGTTTFIVTVAVVNGLKDNGTQEIFSPAYLLISVLICLISAIWMAISLFDTKSRINDRINDTKT</sequence>
<organism evidence="2">
    <name type="scientific">Rhizophagus irregularis (strain DAOM 181602 / DAOM 197198 / MUCL 43194)</name>
    <name type="common">Arbuscular mycorrhizal fungus</name>
    <name type="synonym">Glomus intraradices</name>
    <dbReference type="NCBI Taxonomy" id="747089"/>
    <lineage>
        <taxon>Eukaryota</taxon>
        <taxon>Fungi</taxon>
        <taxon>Fungi incertae sedis</taxon>
        <taxon>Mucoromycota</taxon>
        <taxon>Glomeromycotina</taxon>
        <taxon>Glomeromycetes</taxon>
        <taxon>Glomerales</taxon>
        <taxon>Glomeraceae</taxon>
        <taxon>Rhizophagus</taxon>
    </lineage>
</organism>
<gene>
    <name evidence="2" type="ORF">GLOINDRAFT_30411</name>
</gene>
<accession>U9TTA0</accession>
<dbReference type="EMBL" id="KI287973">
    <property type="protein sequence ID" value="ESA09533.1"/>
    <property type="molecule type" value="Genomic_DNA"/>
</dbReference>
<keyword evidence="1" id="KW-1133">Transmembrane helix</keyword>
<keyword evidence="1" id="KW-0472">Membrane</keyword>
<dbReference type="AlphaFoldDB" id="U9TTA0"/>